<feature type="compositionally biased region" description="Basic and acidic residues" evidence="10">
    <location>
        <begin position="98"/>
        <end position="110"/>
    </location>
</feature>
<dbReference type="EMBL" id="JAGXFD010000001">
    <property type="protein sequence ID" value="MBZ9566403.1"/>
    <property type="molecule type" value="Genomic_DNA"/>
</dbReference>
<dbReference type="GO" id="GO:0051301">
    <property type="term" value="P:cell division"/>
    <property type="evidence" value="ECO:0007669"/>
    <property type="project" value="UniProtKB-KW"/>
</dbReference>
<name>A0ABS7WUX2_9GAMM</name>
<reference evidence="12 13" key="1">
    <citation type="submission" date="2021-05" db="EMBL/GenBank/DDBJ databases">
        <title>Petroleum and Energy Research Collection (APPE): ex situ preservation of microbial diversity associated with the oil industry and exploitation of its biotechnological potential.</title>
        <authorList>
            <person name="Paixao C.T.M."/>
            <person name="Gomes M.B."/>
            <person name="Oliveira V.M."/>
        </authorList>
    </citation>
    <scope>NUCLEOTIDE SEQUENCE [LARGE SCALE GENOMIC DNA]</scope>
    <source>
        <strain evidence="12 13">LIT2</strain>
    </source>
</reference>
<evidence type="ECO:0000256" key="4">
    <source>
        <dbReference type="ARBA" id="ARBA00022692"/>
    </source>
</evidence>
<keyword evidence="2 8" id="KW-0997">Cell inner membrane</keyword>
<dbReference type="HAMAP" id="MF_00509">
    <property type="entry name" value="ZipA"/>
    <property type="match status" value="1"/>
</dbReference>
<evidence type="ECO:0000259" key="11">
    <source>
        <dbReference type="SMART" id="SM00771"/>
    </source>
</evidence>
<evidence type="ECO:0000256" key="6">
    <source>
        <dbReference type="ARBA" id="ARBA00023136"/>
    </source>
</evidence>
<keyword evidence="1 8" id="KW-1003">Cell membrane</keyword>
<feature type="compositionally biased region" description="Basic and acidic residues" evidence="10">
    <location>
        <begin position="77"/>
        <end position="90"/>
    </location>
</feature>
<dbReference type="SMART" id="SM00771">
    <property type="entry name" value="ZipA_C"/>
    <property type="match status" value="1"/>
</dbReference>
<feature type="transmembrane region" description="Helical" evidence="8">
    <location>
        <begin position="6"/>
        <end position="24"/>
    </location>
</feature>
<dbReference type="PANTHER" id="PTHR38685:SF1">
    <property type="entry name" value="CELL DIVISION PROTEIN ZIPA"/>
    <property type="match status" value="1"/>
</dbReference>
<keyword evidence="5 8" id="KW-1133">Transmembrane helix</keyword>
<evidence type="ECO:0000256" key="10">
    <source>
        <dbReference type="SAM" id="MobiDB-lite"/>
    </source>
</evidence>
<evidence type="ECO:0000256" key="3">
    <source>
        <dbReference type="ARBA" id="ARBA00022618"/>
    </source>
</evidence>
<keyword evidence="13" id="KW-1185">Reference proteome</keyword>
<dbReference type="Pfam" id="PF04354">
    <property type="entry name" value="ZipA_C"/>
    <property type="match status" value="1"/>
</dbReference>
<keyword evidence="3 8" id="KW-0132">Cell division</keyword>
<evidence type="ECO:0000313" key="13">
    <source>
        <dbReference type="Proteomes" id="UP001319883"/>
    </source>
</evidence>
<comment type="subunit">
    <text evidence="8">Interacts with FtsZ via their C-terminal domains.</text>
</comment>
<evidence type="ECO:0000256" key="2">
    <source>
        <dbReference type="ARBA" id="ARBA00022519"/>
    </source>
</evidence>
<feature type="compositionally biased region" description="Acidic residues" evidence="10">
    <location>
        <begin position="37"/>
        <end position="49"/>
    </location>
</feature>
<feature type="compositionally biased region" description="Basic and acidic residues" evidence="10">
    <location>
        <begin position="140"/>
        <end position="157"/>
    </location>
</feature>
<dbReference type="Proteomes" id="UP001319883">
    <property type="component" value="Unassembled WGS sequence"/>
</dbReference>
<dbReference type="Gene3D" id="3.30.1400.10">
    <property type="entry name" value="ZipA, C-terminal FtsZ-binding domain"/>
    <property type="match status" value="1"/>
</dbReference>
<dbReference type="RefSeq" id="WP_224420116.1">
    <property type="nucleotide sequence ID" value="NZ_JAGXFD010000001.1"/>
</dbReference>
<gene>
    <name evidence="8" type="primary">zipA</name>
    <name evidence="12" type="ORF">KGQ91_01670</name>
</gene>
<sequence length="419" mass="46321">MELREWLIILGLVLVAIIVVDGVRRLQRQRKVPRLDEVEDDERESVDPEEAARRAEVNWELPNGGARVVSPASKTTVEPKPDLERQEHPGPSRVFARMKRETADARKPGAERPAQSPRARRDEAADAEAGDAPSVTMPLHAERDDAPHREDAPKRAAEPAGEEASARAGRDVAGGLTRSMKRVFQRRERDEEVHEPADAAAAEPAFEMPEVMPERESAPEPEVAPSEPETPVAASEAAEDAPLRDDVVTPHPVVEKARRHPVSAQRAREALGRAEDVIVISVMARDEEGFAGTDLLRLMLACGLRYSDMGIFLRNETEEADSALQFAMVDVVKPGTFELETMDDYATPGITFLMPLPGARDSAAAFEAMVETAMVVVRNLGGELKDENHSVMTAQTVEFARQQVQEFERRHRLHRSQAT</sequence>
<comment type="subcellular location">
    <subcellularLocation>
        <location evidence="8">Cell inner membrane</location>
        <topology evidence="8">Single-pass type I membrane protein</topology>
    </subcellularLocation>
    <text evidence="8">Localizes to the Z ring in an FtsZ-dependent manner.</text>
</comment>
<comment type="caution">
    <text evidence="12">The sequence shown here is derived from an EMBL/GenBank/DDBJ whole genome shotgun (WGS) entry which is preliminary data.</text>
</comment>
<evidence type="ECO:0000256" key="7">
    <source>
        <dbReference type="ARBA" id="ARBA00023306"/>
    </source>
</evidence>
<dbReference type="InterPro" id="IPR036765">
    <property type="entry name" value="ZipA_FtsZ-bd_C_sf"/>
</dbReference>
<proteinExistence type="inferred from homology"/>
<dbReference type="InterPro" id="IPR011919">
    <property type="entry name" value="Cell_div_ZipA"/>
</dbReference>
<comment type="similarity">
    <text evidence="8 9">Belongs to the ZipA family.</text>
</comment>
<keyword evidence="6 8" id="KW-0472">Membrane</keyword>
<feature type="region of interest" description="Disordered" evidence="10">
    <location>
        <begin position="35"/>
        <end position="244"/>
    </location>
</feature>
<keyword evidence="4 8" id="KW-0812">Transmembrane</keyword>
<protein>
    <recommendedName>
        <fullName evidence="8 9">Cell division protein ZipA</fullName>
    </recommendedName>
</protein>
<comment type="function">
    <text evidence="8 9">Essential cell division protein that stabilizes the FtsZ protofilaments by cross-linking them and that serves as a cytoplasmic membrane anchor for the Z ring. Also required for the recruitment to the septal ring of downstream cell division proteins.</text>
</comment>
<evidence type="ECO:0000256" key="9">
    <source>
        <dbReference type="RuleBase" id="RU003612"/>
    </source>
</evidence>
<dbReference type="PANTHER" id="PTHR38685">
    <property type="entry name" value="CELL DIVISION PROTEIN ZIPA"/>
    <property type="match status" value="1"/>
</dbReference>
<feature type="compositionally biased region" description="Basic and acidic residues" evidence="10">
    <location>
        <begin position="185"/>
        <end position="197"/>
    </location>
</feature>
<feature type="compositionally biased region" description="Low complexity" evidence="10">
    <location>
        <begin position="198"/>
        <end position="211"/>
    </location>
</feature>
<evidence type="ECO:0000313" key="12">
    <source>
        <dbReference type="EMBL" id="MBZ9566403.1"/>
    </source>
</evidence>
<accession>A0ABS7WUX2</accession>
<dbReference type="SUPFAM" id="SSF64383">
    <property type="entry name" value="Cell-division protein ZipA, C-terminal domain"/>
    <property type="match status" value="1"/>
</dbReference>
<keyword evidence="7 8" id="KW-0131">Cell cycle</keyword>
<feature type="domain" description="ZipA C-terminal FtsZ-binding" evidence="11">
    <location>
        <begin position="274"/>
        <end position="404"/>
    </location>
</feature>
<evidence type="ECO:0000256" key="5">
    <source>
        <dbReference type="ARBA" id="ARBA00022989"/>
    </source>
</evidence>
<feature type="compositionally biased region" description="Low complexity" evidence="10">
    <location>
        <begin position="220"/>
        <end position="236"/>
    </location>
</feature>
<evidence type="ECO:0000256" key="1">
    <source>
        <dbReference type="ARBA" id="ARBA00022475"/>
    </source>
</evidence>
<dbReference type="InterPro" id="IPR007449">
    <property type="entry name" value="ZipA_FtsZ-bd_C"/>
</dbReference>
<evidence type="ECO:0000256" key="8">
    <source>
        <dbReference type="HAMAP-Rule" id="MF_00509"/>
    </source>
</evidence>
<organism evidence="12 13">
    <name type="scientific">Modicisalibacter tunisiensis</name>
    <dbReference type="NCBI Taxonomy" id="390637"/>
    <lineage>
        <taxon>Bacteria</taxon>
        <taxon>Pseudomonadati</taxon>
        <taxon>Pseudomonadota</taxon>
        <taxon>Gammaproteobacteria</taxon>
        <taxon>Oceanospirillales</taxon>
        <taxon>Halomonadaceae</taxon>
        <taxon>Modicisalibacter</taxon>
    </lineage>
</organism>